<reference evidence="2 3" key="1">
    <citation type="submission" date="2016-04" db="EMBL/GenBank/DDBJ databases">
        <authorList>
            <person name="Evans L.H."/>
            <person name="Alamgir A."/>
            <person name="Owens N."/>
            <person name="Weber N.D."/>
            <person name="Virtaneva K."/>
            <person name="Barbian K."/>
            <person name="Babar A."/>
            <person name="Rosenke K."/>
        </authorList>
    </citation>
    <scope>NUCLEOTIDE SEQUENCE [LARGE SCALE GENOMIC DNA]</scope>
    <source>
        <strain evidence="2 3">CCM 8644</strain>
    </source>
</reference>
<evidence type="ECO:0000313" key="3">
    <source>
        <dbReference type="Proteomes" id="UP000078459"/>
    </source>
</evidence>
<protein>
    <recommendedName>
        <fullName evidence="4">DUF4595 domain-containing protein</fullName>
    </recommendedName>
</protein>
<evidence type="ECO:0008006" key="4">
    <source>
        <dbReference type="Google" id="ProtNLM"/>
    </source>
</evidence>
<dbReference type="EMBL" id="LWHJ01000011">
    <property type="protein sequence ID" value="OAQ41813.1"/>
    <property type="molecule type" value="Genomic_DNA"/>
</dbReference>
<reference evidence="2 3" key="2">
    <citation type="submission" date="2016-06" db="EMBL/GenBank/DDBJ databases">
        <title>Pedobacter psychrophilus sp. nov., isolated from Antarctic fragmentary rock.</title>
        <authorList>
            <person name="Svec P."/>
        </authorList>
    </citation>
    <scope>NUCLEOTIDE SEQUENCE [LARGE SCALE GENOMIC DNA]</scope>
    <source>
        <strain evidence="2 3">CCM 8644</strain>
    </source>
</reference>
<feature type="chain" id="PRO_5008100721" description="DUF4595 domain-containing protein" evidence="1">
    <location>
        <begin position="22"/>
        <end position="254"/>
    </location>
</feature>
<dbReference type="STRING" id="1826909.A5893_01465"/>
<sequence>MKNQFKTMLLFAAVLFTIGCAKDEDTTTTGGGTSAQLLIKTTFWNPTSGVESTFEEVTYDSKGAFESFKSGGNTTTVELNANATIAKFLVKAANYPVNSQLHEITYTNNKVSKIVTTFYQQTGAVSNTLTKNYEYNTAGKISKLSFVDSSRPTDTYNYNYTWTGDNVSKKEYLFNGNVASSQEYTYDDKKNPYYEGGIFMDYIYSRNYDPISKNNRLTVKSSFGTQTTTYTYNDAGYPTSSKQTAAEGIKYYYK</sequence>
<keyword evidence="3" id="KW-1185">Reference proteome</keyword>
<comment type="caution">
    <text evidence="2">The sequence shown here is derived from an EMBL/GenBank/DDBJ whole genome shotgun (WGS) entry which is preliminary data.</text>
</comment>
<dbReference type="Proteomes" id="UP000078459">
    <property type="component" value="Unassembled WGS sequence"/>
</dbReference>
<gene>
    <name evidence="2" type="ORF">A5893_01465</name>
</gene>
<dbReference type="OrthoDB" id="1273664at2"/>
<evidence type="ECO:0000313" key="2">
    <source>
        <dbReference type="EMBL" id="OAQ41813.1"/>
    </source>
</evidence>
<feature type="signal peptide" evidence="1">
    <location>
        <begin position="1"/>
        <end position="21"/>
    </location>
</feature>
<dbReference type="RefSeq" id="WP_068820844.1">
    <property type="nucleotide sequence ID" value="NZ_LWHJ01000011.1"/>
</dbReference>
<organism evidence="2 3">
    <name type="scientific">Pedobacter psychrophilus</name>
    <dbReference type="NCBI Taxonomy" id="1826909"/>
    <lineage>
        <taxon>Bacteria</taxon>
        <taxon>Pseudomonadati</taxon>
        <taxon>Bacteroidota</taxon>
        <taxon>Sphingobacteriia</taxon>
        <taxon>Sphingobacteriales</taxon>
        <taxon>Sphingobacteriaceae</taxon>
        <taxon>Pedobacter</taxon>
    </lineage>
</organism>
<proteinExistence type="predicted"/>
<keyword evidence="1" id="KW-0732">Signal</keyword>
<accession>A0A179DMW8</accession>
<dbReference type="AlphaFoldDB" id="A0A179DMW8"/>
<evidence type="ECO:0000256" key="1">
    <source>
        <dbReference type="SAM" id="SignalP"/>
    </source>
</evidence>
<dbReference type="PROSITE" id="PS51257">
    <property type="entry name" value="PROKAR_LIPOPROTEIN"/>
    <property type="match status" value="1"/>
</dbReference>
<name>A0A179DMW8_9SPHI</name>